<keyword evidence="1" id="KW-0175">Coiled coil</keyword>
<feature type="compositionally biased region" description="Polar residues" evidence="2">
    <location>
        <begin position="523"/>
        <end position="538"/>
    </location>
</feature>
<name>A0A8S1SMH6_PAROT</name>
<comment type="caution">
    <text evidence="4">The sequence shown here is derived from an EMBL/GenBank/DDBJ whole genome shotgun (WGS) entry which is preliminary data.</text>
</comment>
<dbReference type="Proteomes" id="UP000683925">
    <property type="component" value="Unassembled WGS sequence"/>
</dbReference>
<feature type="coiled-coil region" evidence="1">
    <location>
        <begin position="952"/>
        <end position="1009"/>
    </location>
</feature>
<dbReference type="Pfam" id="PF02181">
    <property type="entry name" value="FH2"/>
    <property type="match status" value="1"/>
</dbReference>
<protein>
    <recommendedName>
        <fullName evidence="3">FH2 domain-containing protein</fullName>
    </recommendedName>
</protein>
<keyword evidence="5" id="KW-1185">Reference proteome</keyword>
<feature type="region of interest" description="Disordered" evidence="2">
    <location>
        <begin position="1080"/>
        <end position="1108"/>
    </location>
</feature>
<feature type="compositionally biased region" description="Low complexity" evidence="2">
    <location>
        <begin position="1080"/>
        <end position="1101"/>
    </location>
</feature>
<feature type="region of interest" description="Disordered" evidence="2">
    <location>
        <begin position="523"/>
        <end position="667"/>
    </location>
</feature>
<accession>A0A8S1SMH6</accession>
<dbReference type="OMA" id="IYIVICK"/>
<gene>
    <name evidence="4" type="ORF">POCTA_138.1.T0110011</name>
</gene>
<evidence type="ECO:0000256" key="1">
    <source>
        <dbReference type="SAM" id="Coils"/>
    </source>
</evidence>
<dbReference type="PANTHER" id="PTHR45725">
    <property type="entry name" value="FORMIN HOMOLOGY 2 FAMILY MEMBER"/>
    <property type="match status" value="1"/>
</dbReference>
<dbReference type="OrthoDB" id="1104827at2759"/>
<reference evidence="4" key="1">
    <citation type="submission" date="2021-01" db="EMBL/GenBank/DDBJ databases">
        <authorList>
            <consortium name="Genoscope - CEA"/>
            <person name="William W."/>
        </authorList>
    </citation>
    <scope>NUCLEOTIDE SEQUENCE</scope>
</reference>
<evidence type="ECO:0000259" key="3">
    <source>
        <dbReference type="PROSITE" id="PS51444"/>
    </source>
</evidence>
<proteinExistence type="predicted"/>
<dbReference type="EMBL" id="CAJJDP010000010">
    <property type="protein sequence ID" value="CAD8139672.1"/>
    <property type="molecule type" value="Genomic_DNA"/>
</dbReference>
<organism evidence="4 5">
    <name type="scientific">Paramecium octaurelia</name>
    <dbReference type="NCBI Taxonomy" id="43137"/>
    <lineage>
        <taxon>Eukaryota</taxon>
        <taxon>Sar</taxon>
        <taxon>Alveolata</taxon>
        <taxon>Ciliophora</taxon>
        <taxon>Intramacronucleata</taxon>
        <taxon>Oligohymenophorea</taxon>
        <taxon>Peniculida</taxon>
        <taxon>Parameciidae</taxon>
        <taxon>Paramecium</taxon>
    </lineage>
</organism>
<feature type="domain" description="FH2" evidence="3">
    <location>
        <begin position="672"/>
        <end position="1065"/>
    </location>
</feature>
<dbReference type="InterPro" id="IPR051425">
    <property type="entry name" value="Formin_Homology"/>
</dbReference>
<sequence length="1132" mass="129257">MGQINPKYLPPSPDKLKLTYQIRNQAKPITLVFDPQFQANDINQDDWDLVLSSINLKIDKINKLQHLPTNFKAQLIQSFMMNKSIETAPCITGSEEGLQELLIYLRTLNKEDLEKFIEDKQLIEQLRNLLKLECEGYHDKECLILNIILHCIHQNCNLDLNQPILNELAEILNPLHSVNFSLLLEIYIVICKNQTDEKMNQISISWMEMKRNGMWNYPFEPFIQILQQNKSLFSIMNMVRFINYFMEAHEDVEYSNKLKALLINFGLRFLIEDVKVKIQSGYYKIEHCTYQYMDEMLLEQYQHYKINPSTRKRKLLPPDGKPVELSICAALCTDLFIDLQDLEASKKFENAISEALAQIDAFLELTEKVYAKVMKPKKLIVDKKSRTKRAGSITTFLDEERSIKLRIPDLDYQKLLTQIREATLYPQVLDSFQDYLQSAAKIGVNVISQMMSVAVDKMIELRKNDPLKLDLLASEEKCTQLENQIRSHINEKAKIQQELSQLKEKLIDADTYIKKIEHKLQTQTQAIQTQNSQSNTVKSHPPPPPPPPPPPLPGQHKQAPPPPPPLPVQQAGPPPPPPLPGQKSGPPPPPPPPPLPGQKSGPPPPPPPPPLPGQKAGPPPPPPPPPMPGQKAGFQGPPPPPPPPGQKGIPPPPPPTFGSANAKGPGIPQQIVKKKQNPQKPMKQVPWVVIKEDKLKTTIWEKIDDSKIKINTSILEEQFCKVELVKATGNALPSQKQQIKQKVSQLQAERCKNVELVISRLKISSLTLREAFLKIDTSILTEEKIAMIINAVPEKEEQEVFLHFNPPDLSSIATPDLYFMDLSTVPQIKLRAEAIVISYEWTGLYESVEAKQNKIENGIKLQQEDKKLQIMLEYSLGYGNYLNGQSTRGGAYAFKLDIMSQLDDVKSNDNKTNLLIVIILQIETDLGYSLYDQDFLAKIDYDFLCKTSISSLSQDINELKRMERVVERAKKSHGEDSSDQAGAKFKVLQEQLQERIKKLEEKNAILDSKYKGLLQYYCEDPKLQSDEFFIKIDKIWKDYQNALTQIARIKSQEQKLQRDQRKKMSQSCNLDALQQQNENLKNQQQVKQQQQQQNQETNTGQNKKDVMEELRRLQSKKAELAAKRQQKTIEQE</sequence>
<dbReference type="PROSITE" id="PS51444">
    <property type="entry name" value="FH2"/>
    <property type="match status" value="1"/>
</dbReference>
<evidence type="ECO:0000256" key="2">
    <source>
        <dbReference type="SAM" id="MobiDB-lite"/>
    </source>
</evidence>
<dbReference type="SMART" id="SM00498">
    <property type="entry name" value="FH2"/>
    <property type="match status" value="1"/>
</dbReference>
<evidence type="ECO:0000313" key="4">
    <source>
        <dbReference type="EMBL" id="CAD8139672.1"/>
    </source>
</evidence>
<feature type="compositionally biased region" description="Pro residues" evidence="2">
    <location>
        <begin position="540"/>
        <end position="628"/>
    </location>
</feature>
<dbReference type="PANTHER" id="PTHR45725:SF1">
    <property type="entry name" value="DISHEVELLED ASSOCIATED ACTIVATOR OF MORPHOGENESIS, ISOFORM D"/>
    <property type="match status" value="1"/>
</dbReference>
<dbReference type="InterPro" id="IPR015425">
    <property type="entry name" value="FH2_Formin"/>
</dbReference>
<evidence type="ECO:0000313" key="5">
    <source>
        <dbReference type="Proteomes" id="UP000683925"/>
    </source>
</evidence>
<dbReference type="AlphaFoldDB" id="A0A8S1SMH6"/>
<feature type="compositionally biased region" description="Pro residues" evidence="2">
    <location>
        <begin position="636"/>
        <end position="656"/>
    </location>
</feature>